<dbReference type="PANTHER" id="PTHR43792">
    <property type="entry name" value="GNAT FAMILY, PUTATIVE (AFU_ORTHOLOGUE AFUA_3G00765)-RELATED-RELATED"/>
    <property type="match status" value="1"/>
</dbReference>
<name>A0A4Q9GNU6_9HYPH</name>
<dbReference type="Pfam" id="PF13302">
    <property type="entry name" value="Acetyltransf_3"/>
    <property type="match status" value="2"/>
</dbReference>
<dbReference type="GO" id="GO:0016747">
    <property type="term" value="F:acyltransferase activity, transferring groups other than amino-acyl groups"/>
    <property type="evidence" value="ECO:0007669"/>
    <property type="project" value="InterPro"/>
</dbReference>
<dbReference type="Gene3D" id="3.40.630.30">
    <property type="match status" value="2"/>
</dbReference>
<evidence type="ECO:0000259" key="4">
    <source>
        <dbReference type="PROSITE" id="PS51186"/>
    </source>
</evidence>
<feature type="domain" description="N-acetyltransferase" evidence="4">
    <location>
        <begin position="23"/>
        <end position="181"/>
    </location>
</feature>
<keyword evidence="6" id="KW-1185">Reference proteome</keyword>
<keyword evidence="1 5" id="KW-0808">Transferase</keyword>
<evidence type="ECO:0000313" key="6">
    <source>
        <dbReference type="Proteomes" id="UP000291613"/>
    </source>
</evidence>
<sequence length="374" mass="39147">MSGAFTFAPDLLSEDCLTALPGVRLSRLSAADAGPMAAGLNDLDVARNLIAVPHPYGEEDAAVFLKGPAASPEMLCAALKVDGAFAGCVAIDATSGPPELGYWLAKPHWGRGVMSAAARALVDFAFAATDLDRIVSGHFVDNAASAAVLKKLGFKPSGLIETRSRARAEPVRLVAMTLERETWAAARSSIATARLVMRTPTLGDVDDMAALATEAGLPLTTAATPEIRRRDDARSFVTAEARRSYPDEASFCMRLRESGGLVGGIGWRRTSPDELELGYWLGADHRGVGLAAEAARAALDAAFEATGVASIKACCRVTNSASRGVLERCGFQWAGAGHMRAQGSGGPAPVDRFRVDRDVFYSLKAWGAAAPGAA</sequence>
<dbReference type="InterPro" id="IPR051531">
    <property type="entry name" value="N-acetyltransferase"/>
</dbReference>
<dbReference type="InterPro" id="IPR000182">
    <property type="entry name" value="GNAT_dom"/>
</dbReference>
<evidence type="ECO:0000313" key="5">
    <source>
        <dbReference type="EMBL" id="TBN55191.1"/>
    </source>
</evidence>
<comment type="similarity">
    <text evidence="3">Belongs to the acetyltransferase family. RimJ subfamily.</text>
</comment>
<dbReference type="RefSeq" id="WP_131001442.1">
    <property type="nucleotide sequence ID" value="NZ_JBHSZR010000002.1"/>
</dbReference>
<dbReference type="SUPFAM" id="SSF55729">
    <property type="entry name" value="Acyl-CoA N-acyltransferases (Nat)"/>
    <property type="match status" value="2"/>
</dbReference>
<gene>
    <name evidence="5" type="ORF">EYR15_03375</name>
</gene>
<dbReference type="PROSITE" id="PS51186">
    <property type="entry name" value="GNAT"/>
    <property type="match status" value="2"/>
</dbReference>
<proteinExistence type="inferred from homology"/>
<dbReference type="EMBL" id="SIUB01000001">
    <property type="protein sequence ID" value="TBN55191.1"/>
    <property type="molecule type" value="Genomic_DNA"/>
</dbReference>
<organism evidence="5 6">
    <name type="scientific">Hansschlegelia quercus</name>
    <dbReference type="NCBI Taxonomy" id="2528245"/>
    <lineage>
        <taxon>Bacteria</taxon>
        <taxon>Pseudomonadati</taxon>
        <taxon>Pseudomonadota</taxon>
        <taxon>Alphaproteobacteria</taxon>
        <taxon>Hyphomicrobiales</taxon>
        <taxon>Methylopilaceae</taxon>
        <taxon>Hansschlegelia</taxon>
    </lineage>
</organism>
<comment type="caution">
    <text evidence="5">The sequence shown here is derived from an EMBL/GenBank/DDBJ whole genome shotgun (WGS) entry which is preliminary data.</text>
</comment>
<dbReference type="OrthoDB" id="9804153at2"/>
<dbReference type="Proteomes" id="UP000291613">
    <property type="component" value="Unassembled WGS sequence"/>
</dbReference>
<reference evidence="5 6" key="1">
    <citation type="submission" date="2019-02" db="EMBL/GenBank/DDBJ databases">
        <title>Hansschlegelia quercus sp. nov., a novel methylotrophic bacterium from buds of oak (Quercus robur L.).</title>
        <authorList>
            <person name="Agafonova N.V."/>
            <person name="Kaparullina E.N."/>
            <person name="Grouzdev D.S."/>
            <person name="Doronina N.V."/>
        </authorList>
    </citation>
    <scope>NUCLEOTIDE SEQUENCE [LARGE SCALE GENOMIC DNA]</scope>
    <source>
        <strain evidence="5 6">Dub</strain>
    </source>
</reference>
<dbReference type="PANTHER" id="PTHR43792:SF8">
    <property type="entry name" value="[RIBOSOMAL PROTEIN US5]-ALANINE N-ACETYLTRANSFERASE"/>
    <property type="match status" value="1"/>
</dbReference>
<protein>
    <submittedName>
        <fullName evidence="5">N-acetyltransferase</fullName>
    </submittedName>
</protein>
<evidence type="ECO:0000256" key="1">
    <source>
        <dbReference type="ARBA" id="ARBA00022679"/>
    </source>
</evidence>
<accession>A0A4Q9GNU6</accession>
<dbReference type="AlphaFoldDB" id="A0A4Q9GNU6"/>
<dbReference type="InterPro" id="IPR016181">
    <property type="entry name" value="Acyl_CoA_acyltransferase"/>
</dbReference>
<evidence type="ECO:0000256" key="3">
    <source>
        <dbReference type="ARBA" id="ARBA00038502"/>
    </source>
</evidence>
<evidence type="ECO:0000256" key="2">
    <source>
        <dbReference type="ARBA" id="ARBA00023315"/>
    </source>
</evidence>
<feature type="domain" description="N-acetyltransferase" evidence="4">
    <location>
        <begin position="195"/>
        <end position="356"/>
    </location>
</feature>
<keyword evidence="2" id="KW-0012">Acyltransferase</keyword>